<evidence type="ECO:0000256" key="5">
    <source>
        <dbReference type="ARBA" id="ARBA00022989"/>
    </source>
</evidence>
<keyword evidence="9" id="KW-1185">Reference proteome</keyword>
<feature type="transmembrane region" description="Helical" evidence="7">
    <location>
        <begin position="101"/>
        <end position="119"/>
    </location>
</feature>
<feature type="transmembrane region" description="Helical" evidence="7">
    <location>
        <begin position="312"/>
        <end position="333"/>
    </location>
</feature>
<dbReference type="PANTHER" id="PTHR22926:SF3">
    <property type="entry name" value="UNDECAPRENYL-PHOSPHATE ALPHA-N-ACETYLGLUCOSAMINYL 1-PHOSPHATE TRANSFERASE"/>
    <property type="match status" value="1"/>
</dbReference>
<gene>
    <name evidence="8" type="ORF">GCM10009425_13090</name>
</gene>
<evidence type="ECO:0000256" key="6">
    <source>
        <dbReference type="ARBA" id="ARBA00023136"/>
    </source>
</evidence>
<evidence type="ECO:0000256" key="4">
    <source>
        <dbReference type="ARBA" id="ARBA00022692"/>
    </source>
</evidence>
<dbReference type="Proteomes" id="UP000616499">
    <property type="component" value="Unassembled WGS sequence"/>
</dbReference>
<name>A0ABQ2GMZ9_9PSED</name>
<feature type="transmembrane region" description="Helical" evidence="7">
    <location>
        <begin position="235"/>
        <end position="254"/>
    </location>
</feature>
<evidence type="ECO:0000313" key="9">
    <source>
        <dbReference type="Proteomes" id="UP000616499"/>
    </source>
</evidence>
<keyword evidence="4 7" id="KW-0812">Transmembrane</keyword>
<keyword evidence="2" id="KW-1003">Cell membrane</keyword>
<feature type="transmembrane region" description="Helical" evidence="7">
    <location>
        <begin position="68"/>
        <end position="89"/>
    </location>
</feature>
<dbReference type="InterPro" id="IPR000715">
    <property type="entry name" value="Glycosyl_transferase_4"/>
</dbReference>
<dbReference type="RefSeq" id="WP_188865297.1">
    <property type="nucleotide sequence ID" value="NZ_BMNW01000002.1"/>
</dbReference>
<protein>
    <submittedName>
        <fullName evidence="8">Glycosyl transferase</fullName>
    </submittedName>
</protein>
<dbReference type="GO" id="GO:0016740">
    <property type="term" value="F:transferase activity"/>
    <property type="evidence" value="ECO:0007669"/>
    <property type="project" value="UniProtKB-KW"/>
</dbReference>
<evidence type="ECO:0000256" key="3">
    <source>
        <dbReference type="ARBA" id="ARBA00022679"/>
    </source>
</evidence>
<proteinExistence type="predicted"/>
<comment type="caution">
    <text evidence="8">The sequence shown here is derived from an EMBL/GenBank/DDBJ whole genome shotgun (WGS) entry which is preliminary data.</text>
</comment>
<feature type="transmembrane region" description="Helical" evidence="7">
    <location>
        <begin position="6"/>
        <end position="25"/>
    </location>
</feature>
<keyword evidence="6 7" id="KW-0472">Membrane</keyword>
<dbReference type="Pfam" id="PF00953">
    <property type="entry name" value="Glycos_transf_4"/>
    <property type="match status" value="1"/>
</dbReference>
<evidence type="ECO:0000256" key="2">
    <source>
        <dbReference type="ARBA" id="ARBA00022475"/>
    </source>
</evidence>
<sequence>MVLWIFPAAIVAALLGTAVLRRYALSRQIMDVPNARSSHTVPTPRGGGLAIVLVFLLALLVFERSDLISAGELIGLLGSGLFVALIGFVDDHQHVPARWRILGHIVAAFWGAFWLNGLPPLDLGFLYLTPGLLAQAIAVLYLVWLLNLYNFMDGIDGIAGAEAVCVTFSGVLLYVLSGNQDVVWLPALLGCTVLGFLFWNMPPARIFMGDVGSGFLGIILGLMSIQAGWAKPELFWSWLILLGIFIVDATWTLFRRLFRGDRIYEAHRSHAYQWASRYFASHRVVTLSVIAINILWLLPCAFLVTLGYVSGLLGLTIAYIPLLILAISFKAGIKEVRS</sequence>
<dbReference type="CDD" id="cd06854">
    <property type="entry name" value="GT_WbpL_WbcO_like"/>
    <property type="match status" value="1"/>
</dbReference>
<feature type="transmembrane region" description="Helical" evidence="7">
    <location>
        <begin position="125"/>
        <end position="146"/>
    </location>
</feature>
<feature type="transmembrane region" description="Helical" evidence="7">
    <location>
        <begin position="211"/>
        <end position="229"/>
    </location>
</feature>
<evidence type="ECO:0000256" key="1">
    <source>
        <dbReference type="ARBA" id="ARBA00004651"/>
    </source>
</evidence>
<reference evidence="9" key="1">
    <citation type="journal article" date="2019" name="Int. J. Syst. Evol. Microbiol.">
        <title>The Global Catalogue of Microorganisms (GCM) 10K type strain sequencing project: providing services to taxonomists for standard genome sequencing and annotation.</title>
        <authorList>
            <consortium name="The Broad Institute Genomics Platform"/>
            <consortium name="The Broad Institute Genome Sequencing Center for Infectious Disease"/>
            <person name="Wu L."/>
            <person name="Ma J."/>
        </authorList>
    </citation>
    <scope>NUCLEOTIDE SEQUENCE [LARGE SCALE GENOMIC DNA]</scope>
    <source>
        <strain evidence="9">JCM 13501</strain>
    </source>
</reference>
<evidence type="ECO:0000313" key="8">
    <source>
        <dbReference type="EMBL" id="GGM03148.1"/>
    </source>
</evidence>
<feature type="transmembrane region" description="Helical" evidence="7">
    <location>
        <begin position="46"/>
        <end position="62"/>
    </location>
</feature>
<accession>A0ABQ2GMZ9</accession>
<dbReference type="PANTHER" id="PTHR22926">
    <property type="entry name" value="PHOSPHO-N-ACETYLMURAMOYL-PENTAPEPTIDE-TRANSFERASE"/>
    <property type="match status" value="1"/>
</dbReference>
<evidence type="ECO:0000256" key="7">
    <source>
        <dbReference type="SAM" id="Phobius"/>
    </source>
</evidence>
<feature type="transmembrane region" description="Helical" evidence="7">
    <location>
        <begin position="284"/>
        <end position="306"/>
    </location>
</feature>
<keyword evidence="3 8" id="KW-0808">Transferase</keyword>
<organism evidence="8 9">
    <name type="scientific">Pseudomonas asuensis</name>
    <dbReference type="NCBI Taxonomy" id="1825787"/>
    <lineage>
        <taxon>Bacteria</taxon>
        <taxon>Pseudomonadati</taxon>
        <taxon>Pseudomonadota</taxon>
        <taxon>Gammaproteobacteria</taxon>
        <taxon>Pseudomonadales</taxon>
        <taxon>Pseudomonadaceae</taxon>
        <taxon>Pseudomonas</taxon>
    </lineage>
</organism>
<feature type="transmembrane region" description="Helical" evidence="7">
    <location>
        <begin position="158"/>
        <end position="176"/>
    </location>
</feature>
<keyword evidence="5 7" id="KW-1133">Transmembrane helix</keyword>
<feature type="transmembrane region" description="Helical" evidence="7">
    <location>
        <begin position="182"/>
        <end position="199"/>
    </location>
</feature>
<comment type="subcellular location">
    <subcellularLocation>
        <location evidence="1">Cell membrane</location>
        <topology evidence="1">Multi-pass membrane protein</topology>
    </subcellularLocation>
</comment>
<dbReference type="EMBL" id="BMNW01000002">
    <property type="protein sequence ID" value="GGM03148.1"/>
    <property type="molecule type" value="Genomic_DNA"/>
</dbReference>